<feature type="transmembrane region" description="Helical" evidence="1">
    <location>
        <begin position="144"/>
        <end position="163"/>
    </location>
</feature>
<feature type="domain" description="Acyltransferase 3" evidence="2">
    <location>
        <begin position="22"/>
        <end position="350"/>
    </location>
</feature>
<name>A0ABP7ZM53_9MICO</name>
<feature type="transmembrane region" description="Helical" evidence="1">
    <location>
        <begin position="393"/>
        <end position="412"/>
    </location>
</feature>
<feature type="transmembrane region" description="Helical" evidence="1">
    <location>
        <begin position="170"/>
        <end position="188"/>
    </location>
</feature>
<evidence type="ECO:0000256" key="1">
    <source>
        <dbReference type="SAM" id="Phobius"/>
    </source>
</evidence>
<keyword evidence="1" id="KW-0812">Transmembrane</keyword>
<dbReference type="RefSeq" id="WP_344792127.1">
    <property type="nucleotide sequence ID" value="NZ_BAABBV010000001.1"/>
</dbReference>
<evidence type="ECO:0000259" key="2">
    <source>
        <dbReference type="Pfam" id="PF01757"/>
    </source>
</evidence>
<feature type="transmembrane region" description="Helical" evidence="1">
    <location>
        <begin position="105"/>
        <end position="124"/>
    </location>
</feature>
<reference evidence="3" key="2">
    <citation type="submission" date="2023-12" db="EMBL/GenBank/DDBJ databases">
        <authorList>
            <person name="Sun Q."/>
            <person name="Inoue M."/>
        </authorList>
    </citation>
    <scope>NUCLEOTIDE SEQUENCE</scope>
    <source>
        <strain evidence="3">JCM 17590</strain>
    </source>
</reference>
<evidence type="ECO:0000313" key="3">
    <source>
        <dbReference type="EMBL" id="GAA4163900.1"/>
    </source>
</evidence>
<feature type="transmembrane region" description="Helical" evidence="1">
    <location>
        <begin position="337"/>
        <end position="356"/>
    </location>
</feature>
<feature type="transmembrane region" description="Helical" evidence="1">
    <location>
        <begin position="20"/>
        <end position="41"/>
    </location>
</feature>
<feature type="transmembrane region" description="Helical" evidence="1">
    <location>
        <begin position="194"/>
        <end position="214"/>
    </location>
</feature>
<keyword evidence="4" id="KW-1185">Reference proteome</keyword>
<feature type="transmembrane region" description="Helical" evidence="1">
    <location>
        <begin position="368"/>
        <end position="387"/>
    </location>
</feature>
<organism evidence="3 4">
    <name type="scientific">Gryllotalpicola daejeonensis</name>
    <dbReference type="NCBI Taxonomy" id="993087"/>
    <lineage>
        <taxon>Bacteria</taxon>
        <taxon>Bacillati</taxon>
        <taxon>Actinomycetota</taxon>
        <taxon>Actinomycetes</taxon>
        <taxon>Micrococcales</taxon>
        <taxon>Microbacteriaceae</taxon>
        <taxon>Gryllotalpicola</taxon>
    </lineage>
</organism>
<dbReference type="Pfam" id="PF01757">
    <property type="entry name" value="Acyl_transf_3"/>
    <property type="match status" value="1"/>
</dbReference>
<accession>A0ABP7ZM53</accession>
<sequence length="427" mass="46564">MSGMPARTGRAAIDLSRRDLPVDLARVFAVVVVVIVHMLMIGVGYHDGELVVTQPLQQQSWYTAASLFGQVMPLFFALGGFATLTSYQRRVPAPAEFIRKRTLRLARPALPVFVVFALAGWLAYFLGVDPQLVNLTLQGAGTPLWFFAAYLLCQACAPVMVGLHRRHPLATLVVLAAGAVAVDVARRLSGHVAIGWLNFVFVWLFVQQIGFLYADGTLRRRRALTLGAFVGAVAVLAVLLWGGVYNMDMLYNLNPPSVPLMLLGIAQLALLVLLHPLLDRLMRTRPAQLVVFAIGTRLMAVYVWHITCLLLISAIGLVIPHGLPDPGSAAWWKSRPLVLLATFALIFLISLGTARLERAPHVPRRFRAPGLPTVLAAAAVAFLPMFAITDWGMGRWLTLAGLAGLAVALLLLRPRRAPDEGHDSLRP</sequence>
<feature type="transmembrane region" description="Helical" evidence="1">
    <location>
        <begin position="226"/>
        <end position="245"/>
    </location>
</feature>
<keyword evidence="1" id="KW-0472">Membrane</keyword>
<comment type="caution">
    <text evidence="3">The sequence shown here is derived from an EMBL/GenBank/DDBJ whole genome shotgun (WGS) entry which is preliminary data.</text>
</comment>
<gene>
    <name evidence="3" type="ORF">GCM10022286_25010</name>
</gene>
<feature type="transmembrane region" description="Helical" evidence="1">
    <location>
        <begin position="61"/>
        <end position="84"/>
    </location>
</feature>
<feature type="transmembrane region" description="Helical" evidence="1">
    <location>
        <begin position="257"/>
        <end position="278"/>
    </location>
</feature>
<dbReference type="EMBL" id="BAABBV010000001">
    <property type="protein sequence ID" value="GAA4163900.1"/>
    <property type="molecule type" value="Genomic_DNA"/>
</dbReference>
<evidence type="ECO:0000313" key="4">
    <source>
        <dbReference type="Proteomes" id="UP001415169"/>
    </source>
</evidence>
<proteinExistence type="predicted"/>
<dbReference type="Proteomes" id="UP001415169">
    <property type="component" value="Unassembled WGS sequence"/>
</dbReference>
<feature type="transmembrane region" description="Helical" evidence="1">
    <location>
        <begin position="290"/>
        <end position="317"/>
    </location>
</feature>
<dbReference type="InterPro" id="IPR002656">
    <property type="entry name" value="Acyl_transf_3_dom"/>
</dbReference>
<reference evidence="3" key="1">
    <citation type="journal article" date="2014" name="Int. J. Syst. Evol. Microbiol.">
        <title>Complete genome of a new Firmicutes species belonging to the dominant human colonic microbiota ('Ruminococcus bicirculans') reveals two chromosomes and a selective capacity to utilize plant glucans.</title>
        <authorList>
            <consortium name="NISC Comparative Sequencing Program"/>
            <person name="Wegmann U."/>
            <person name="Louis P."/>
            <person name="Goesmann A."/>
            <person name="Henrissat B."/>
            <person name="Duncan S.H."/>
            <person name="Flint H.J."/>
        </authorList>
    </citation>
    <scope>NUCLEOTIDE SEQUENCE</scope>
    <source>
        <strain evidence="3">JCM 17590</strain>
    </source>
</reference>
<keyword evidence="1" id="KW-1133">Transmembrane helix</keyword>
<protein>
    <recommendedName>
        <fullName evidence="2">Acyltransferase 3 domain-containing protein</fullName>
    </recommendedName>
</protein>